<dbReference type="Pfam" id="PF04397">
    <property type="entry name" value="LytTR"/>
    <property type="match status" value="1"/>
</dbReference>
<evidence type="ECO:0000256" key="1">
    <source>
        <dbReference type="SAM" id="Phobius"/>
    </source>
</evidence>
<name>A0A1M5Q1I8_9BRAD</name>
<accession>A0A1M5Q1I8</accession>
<evidence type="ECO:0000313" key="3">
    <source>
        <dbReference type="EMBL" id="SHH08147.1"/>
    </source>
</evidence>
<reference evidence="3 4" key="1">
    <citation type="submission" date="2016-11" db="EMBL/GenBank/DDBJ databases">
        <authorList>
            <person name="Jaros S."/>
            <person name="Januszkiewicz K."/>
            <person name="Wedrychowicz H."/>
        </authorList>
    </citation>
    <scope>NUCLEOTIDE SEQUENCE [LARGE SCALE GENOMIC DNA]</scope>
    <source>
        <strain evidence="3 4">GAS138</strain>
    </source>
</reference>
<dbReference type="GO" id="GO:0003677">
    <property type="term" value="F:DNA binding"/>
    <property type="evidence" value="ECO:0007669"/>
    <property type="project" value="InterPro"/>
</dbReference>
<keyword evidence="1" id="KW-0472">Membrane</keyword>
<dbReference type="InterPro" id="IPR007492">
    <property type="entry name" value="LytTR_DNA-bd_dom"/>
</dbReference>
<protein>
    <submittedName>
        <fullName evidence="3">Transcriptional regulator, LytTR family</fullName>
    </submittedName>
</protein>
<dbReference type="PANTHER" id="PTHR37299">
    <property type="entry name" value="TRANSCRIPTIONAL REGULATOR-RELATED"/>
    <property type="match status" value="1"/>
</dbReference>
<sequence>MNLMTDVKNAQSRPRVEPVWDQNGRAWDEVRRGGTSGGLGGISGADWLLYGAVAAVSLGIGIVNALSAAQDAAWRGAAYDARTPLFWEMTSIVTIIVVAPVLFVAVRRMRHVSGWPLRIGLAVAAIIIFSTLHIAGMVGLRKLAMFLVGGTYDFHSSAATLIYEFRKDVITCLLIGGALWLIDSRREAQQSRLVVATVPADPPSAAPHMVWLRDGSTRIRIEPRDILWVSSAGNYVEYSLADGINHLVRGTLAAEEARLTRFNIVRVHRTRLVNLSRVTGLKTGANGDFELTLDTGQAISGSRRYRGAVNSLEALAANSTSVRDDTGARP</sequence>
<feature type="domain" description="HTH LytTR-type" evidence="2">
    <location>
        <begin position="210"/>
        <end position="315"/>
    </location>
</feature>
<keyword evidence="1" id="KW-0812">Transmembrane</keyword>
<organism evidence="3 4">
    <name type="scientific">Bradyrhizobium erythrophlei</name>
    <dbReference type="NCBI Taxonomy" id="1437360"/>
    <lineage>
        <taxon>Bacteria</taxon>
        <taxon>Pseudomonadati</taxon>
        <taxon>Pseudomonadota</taxon>
        <taxon>Alphaproteobacteria</taxon>
        <taxon>Hyphomicrobiales</taxon>
        <taxon>Nitrobacteraceae</taxon>
        <taxon>Bradyrhizobium</taxon>
    </lineage>
</organism>
<dbReference type="SMART" id="SM00850">
    <property type="entry name" value="LytTR"/>
    <property type="match status" value="1"/>
</dbReference>
<dbReference type="Gene3D" id="2.40.50.1020">
    <property type="entry name" value="LytTr DNA-binding domain"/>
    <property type="match status" value="1"/>
</dbReference>
<keyword evidence="1" id="KW-1133">Transmembrane helix</keyword>
<evidence type="ECO:0000313" key="4">
    <source>
        <dbReference type="Proteomes" id="UP000189796"/>
    </source>
</evidence>
<evidence type="ECO:0000259" key="2">
    <source>
        <dbReference type="PROSITE" id="PS50930"/>
    </source>
</evidence>
<dbReference type="PIRSF" id="PIRSF031767">
    <property type="entry name" value="MHYE_LytTR"/>
    <property type="match status" value="1"/>
</dbReference>
<dbReference type="Proteomes" id="UP000189796">
    <property type="component" value="Chromosome I"/>
</dbReference>
<dbReference type="InterPro" id="IPR046947">
    <property type="entry name" value="LytR-like"/>
</dbReference>
<gene>
    <name evidence="3" type="ORF">SAMN05443248_3615</name>
</gene>
<proteinExistence type="predicted"/>
<dbReference type="InterPro" id="IPR012379">
    <property type="entry name" value="LytTR_MHYE"/>
</dbReference>
<feature type="transmembrane region" description="Helical" evidence="1">
    <location>
        <begin position="86"/>
        <end position="106"/>
    </location>
</feature>
<dbReference type="AlphaFoldDB" id="A0A1M5Q1I8"/>
<dbReference type="EMBL" id="LT670817">
    <property type="protein sequence ID" value="SHH08147.1"/>
    <property type="molecule type" value="Genomic_DNA"/>
</dbReference>
<feature type="transmembrane region" description="Helical" evidence="1">
    <location>
        <begin position="47"/>
        <end position="66"/>
    </location>
</feature>
<feature type="transmembrane region" description="Helical" evidence="1">
    <location>
        <begin position="118"/>
        <end position="140"/>
    </location>
</feature>
<dbReference type="PANTHER" id="PTHR37299:SF1">
    <property type="entry name" value="STAGE 0 SPORULATION PROTEIN A HOMOLOG"/>
    <property type="match status" value="1"/>
</dbReference>
<dbReference type="PROSITE" id="PS50930">
    <property type="entry name" value="HTH_LYTTR"/>
    <property type="match status" value="1"/>
</dbReference>
<dbReference type="GO" id="GO:0000156">
    <property type="term" value="F:phosphorelay response regulator activity"/>
    <property type="evidence" value="ECO:0007669"/>
    <property type="project" value="InterPro"/>
</dbReference>